<organism evidence="12 13">
    <name type="scientific">Sphaerosporella brunnea</name>
    <dbReference type="NCBI Taxonomy" id="1250544"/>
    <lineage>
        <taxon>Eukaryota</taxon>
        <taxon>Fungi</taxon>
        <taxon>Dikarya</taxon>
        <taxon>Ascomycota</taxon>
        <taxon>Pezizomycotina</taxon>
        <taxon>Pezizomycetes</taxon>
        <taxon>Pezizales</taxon>
        <taxon>Pyronemataceae</taxon>
        <taxon>Sphaerosporella</taxon>
    </lineage>
</organism>
<keyword evidence="6" id="KW-0378">Hydrolase</keyword>
<keyword evidence="3" id="KW-0645">Protease</keyword>
<evidence type="ECO:0000256" key="8">
    <source>
        <dbReference type="ARBA" id="ARBA00023049"/>
    </source>
</evidence>
<dbReference type="GO" id="GO:0140492">
    <property type="term" value="F:metal-dependent deubiquitinase activity"/>
    <property type="evidence" value="ECO:0007669"/>
    <property type="project" value="InterPro"/>
</dbReference>
<dbReference type="Pfam" id="PF08969">
    <property type="entry name" value="USP8_dimer"/>
    <property type="match status" value="1"/>
</dbReference>
<dbReference type="EMBL" id="VXIS01000352">
    <property type="protein sequence ID" value="KAA8894274.1"/>
    <property type="molecule type" value="Genomic_DNA"/>
</dbReference>
<dbReference type="InterPro" id="IPR037518">
    <property type="entry name" value="MPN"/>
</dbReference>
<evidence type="ECO:0000256" key="4">
    <source>
        <dbReference type="ARBA" id="ARBA00022723"/>
    </source>
</evidence>
<dbReference type="Gene3D" id="1.20.58.80">
    <property type="entry name" value="Phosphotransferase system, lactose/cellobiose-type IIA subunit"/>
    <property type="match status" value="1"/>
</dbReference>
<dbReference type="FunFam" id="3.40.140.10:FF:000033">
    <property type="entry name" value="AMSH-like protease sst2"/>
    <property type="match status" value="1"/>
</dbReference>
<feature type="compositionally biased region" description="Pro residues" evidence="10">
    <location>
        <begin position="363"/>
        <end position="386"/>
    </location>
</feature>
<dbReference type="InterPro" id="IPR015063">
    <property type="entry name" value="USP8_dimer"/>
</dbReference>
<feature type="region of interest" description="Disordered" evidence="10">
    <location>
        <begin position="127"/>
        <end position="198"/>
    </location>
</feature>
<dbReference type="GO" id="GO:0005768">
    <property type="term" value="C:endosome"/>
    <property type="evidence" value="ECO:0007669"/>
    <property type="project" value="TreeGrafter"/>
</dbReference>
<dbReference type="Gene3D" id="3.40.140.10">
    <property type="entry name" value="Cytidine Deaminase, domain 2"/>
    <property type="match status" value="1"/>
</dbReference>
<dbReference type="PROSITE" id="PS50249">
    <property type="entry name" value="MPN"/>
    <property type="match status" value="1"/>
</dbReference>
<feature type="region of interest" description="Disordered" evidence="10">
    <location>
        <begin position="295"/>
        <end position="315"/>
    </location>
</feature>
<evidence type="ECO:0000259" key="11">
    <source>
        <dbReference type="PROSITE" id="PS50249"/>
    </source>
</evidence>
<dbReference type="GO" id="GO:0006508">
    <property type="term" value="P:proteolysis"/>
    <property type="evidence" value="ECO:0007669"/>
    <property type="project" value="UniProtKB-KW"/>
</dbReference>
<feature type="coiled-coil region" evidence="9">
    <location>
        <begin position="263"/>
        <end position="291"/>
    </location>
</feature>
<protein>
    <recommendedName>
        <fullName evidence="11">MPN domain-containing protein</fullName>
    </recommendedName>
</protein>
<dbReference type="SUPFAM" id="SSF140856">
    <property type="entry name" value="USP8 N-terminal domain-like"/>
    <property type="match status" value="1"/>
</dbReference>
<evidence type="ECO:0000313" key="12">
    <source>
        <dbReference type="EMBL" id="KAA8894274.1"/>
    </source>
</evidence>
<reference evidence="12 13" key="1">
    <citation type="submission" date="2019-09" db="EMBL/GenBank/DDBJ databases">
        <title>Draft genome of the ectomycorrhizal ascomycete Sphaerosporella brunnea.</title>
        <authorList>
            <consortium name="DOE Joint Genome Institute"/>
            <person name="Benucci G.M."/>
            <person name="Marozzi G."/>
            <person name="Antonielli L."/>
            <person name="Sanchez S."/>
            <person name="Marco P."/>
            <person name="Wang X."/>
            <person name="Falini L.B."/>
            <person name="Barry K."/>
            <person name="Haridas S."/>
            <person name="Lipzen A."/>
            <person name="Labutti K."/>
            <person name="Grigoriev I.V."/>
            <person name="Murat C."/>
            <person name="Martin F."/>
            <person name="Albertini E."/>
            <person name="Donnini D."/>
            <person name="Bonito G."/>
        </authorList>
    </citation>
    <scope>NUCLEOTIDE SEQUENCE [LARGE SCALE GENOMIC DNA]</scope>
    <source>
        <strain evidence="12 13">Sb_GMNB300</strain>
    </source>
</reference>
<dbReference type="PANTHER" id="PTHR12947:SF13">
    <property type="entry name" value="FI19924P1"/>
    <property type="match status" value="1"/>
</dbReference>
<dbReference type="SUPFAM" id="SSF102712">
    <property type="entry name" value="JAB1/MPN domain"/>
    <property type="match status" value="1"/>
</dbReference>
<feature type="region of interest" description="Disordered" evidence="10">
    <location>
        <begin position="352"/>
        <end position="392"/>
    </location>
</feature>
<keyword evidence="7" id="KW-0862">Zinc</keyword>
<keyword evidence="13" id="KW-1185">Reference proteome</keyword>
<comment type="similarity">
    <text evidence="2">Belongs to the peptidase M67C family.</text>
</comment>
<dbReference type="GO" id="GO:0016020">
    <property type="term" value="C:membrane"/>
    <property type="evidence" value="ECO:0007669"/>
    <property type="project" value="TreeGrafter"/>
</dbReference>
<comment type="caution">
    <text evidence="12">The sequence shown here is derived from an EMBL/GenBank/DDBJ whole genome shotgun (WGS) entry which is preliminary data.</text>
</comment>
<dbReference type="InterPro" id="IPR044098">
    <property type="entry name" value="STAMBP/STALP-like_MPN"/>
</dbReference>
<evidence type="ECO:0000256" key="1">
    <source>
        <dbReference type="ARBA" id="ARBA00001947"/>
    </source>
</evidence>
<evidence type="ECO:0000256" key="2">
    <source>
        <dbReference type="ARBA" id="ARBA00010981"/>
    </source>
</evidence>
<comment type="cofactor">
    <cofactor evidence="1">
        <name>Zn(2+)</name>
        <dbReference type="ChEBI" id="CHEBI:29105"/>
    </cofactor>
</comment>
<feature type="compositionally biased region" description="Pro residues" evidence="10">
    <location>
        <begin position="182"/>
        <end position="193"/>
    </location>
</feature>
<evidence type="ECO:0000256" key="6">
    <source>
        <dbReference type="ARBA" id="ARBA00022801"/>
    </source>
</evidence>
<dbReference type="PANTHER" id="PTHR12947">
    <property type="entry name" value="AMSH-LIKE PROTEASE"/>
    <property type="match status" value="1"/>
</dbReference>
<feature type="domain" description="MPN" evidence="11">
    <location>
        <begin position="432"/>
        <end position="559"/>
    </location>
</feature>
<evidence type="ECO:0000256" key="5">
    <source>
        <dbReference type="ARBA" id="ARBA00022786"/>
    </source>
</evidence>
<dbReference type="InterPro" id="IPR000555">
    <property type="entry name" value="JAMM/MPN+_dom"/>
</dbReference>
<dbReference type="Pfam" id="PF01398">
    <property type="entry name" value="JAB"/>
    <property type="match status" value="1"/>
</dbReference>
<keyword evidence="8" id="KW-0482">Metalloprotease</keyword>
<proteinExistence type="inferred from homology"/>
<keyword evidence="9" id="KW-0175">Coiled coil</keyword>
<accession>A0A5J5EG64</accession>
<dbReference type="AlphaFoldDB" id="A0A5J5EG64"/>
<keyword evidence="4" id="KW-0479">Metal-binding</keyword>
<dbReference type="InParanoid" id="A0A5J5EG64"/>
<dbReference type="OrthoDB" id="3640at2759"/>
<dbReference type="GO" id="GO:0061578">
    <property type="term" value="F:K63-linked deubiquitinase activity"/>
    <property type="evidence" value="ECO:0007669"/>
    <property type="project" value="InterPro"/>
</dbReference>
<keyword evidence="5" id="KW-0833">Ubl conjugation pathway</keyword>
<dbReference type="GO" id="GO:0046872">
    <property type="term" value="F:metal ion binding"/>
    <property type="evidence" value="ECO:0007669"/>
    <property type="project" value="UniProtKB-KW"/>
</dbReference>
<dbReference type="Proteomes" id="UP000326924">
    <property type="component" value="Unassembled WGS sequence"/>
</dbReference>
<evidence type="ECO:0000313" key="13">
    <source>
        <dbReference type="Proteomes" id="UP000326924"/>
    </source>
</evidence>
<feature type="compositionally biased region" description="Basic and acidic residues" evidence="10">
    <location>
        <begin position="300"/>
        <end position="313"/>
    </location>
</feature>
<evidence type="ECO:0000256" key="9">
    <source>
        <dbReference type="SAM" id="Coils"/>
    </source>
</evidence>
<sequence>MEFDYTSVDQSPASARRSPAPPLSVKEIADKATRFDYNPLIPLRYWLRTADTVRKEAEIYRSEGDEQQAYILLLRWVELVLQYLSQHPDRFQPENALSLSRAQHQVPEALQILERLKPRLEARYQSYVESSRRRRRRANDTTPRLSSAASTASSSASKKNAPTPLDVSMQRRMSAASLTGPFSPPLLKSPPPGKSDFDSRNLALEIARQEFEKREREKRERRRLAALESGGVIYDHTGREIRRVGTPGVANFPFQRSNRHSPYETYEQRVAREAREAMEDEEELMASVKALSMETLSPAESRRSYHPPDHSNRDSISAYEFEGFPQFPEEPVKVSPTAGRWIASYPTVPKPQHSHYSFSSQPIPMPGSPPPLPRLPSPPPPPPPPKISNAPALPPKVYDYDIPTIPAVADKAVAKEFSTPATLESGEPLRTMFLPATLRLNFLLMAEPNTNANLETCGILCGTLIQNALFVTRLVIPEQEATSDTCATKDEEAFFEYCSAEELMVLGWIHTHPTQTCFMSSVDLHTHAGYQLMMKESIAIVCAPTKDPSWGVFRLTDPPGVQTIVSCRQKGLFHPHGQDSIYTDAMRPGHVCIVEEMGFDIVDLRKGN</sequence>
<name>A0A5J5EG64_9PEZI</name>
<evidence type="ECO:0000256" key="10">
    <source>
        <dbReference type="SAM" id="MobiDB-lite"/>
    </source>
</evidence>
<gene>
    <name evidence="12" type="ORF">FN846DRAFT_913079</name>
</gene>
<dbReference type="CDD" id="cd08066">
    <property type="entry name" value="MPN_AMSH_like"/>
    <property type="match status" value="1"/>
</dbReference>
<dbReference type="GO" id="GO:0070536">
    <property type="term" value="P:protein K63-linked deubiquitination"/>
    <property type="evidence" value="ECO:0007669"/>
    <property type="project" value="InterPro"/>
</dbReference>
<feature type="compositionally biased region" description="Low complexity" evidence="10">
    <location>
        <begin position="146"/>
        <end position="157"/>
    </location>
</feature>
<dbReference type="SMART" id="SM00232">
    <property type="entry name" value="JAB_MPN"/>
    <property type="match status" value="1"/>
</dbReference>
<evidence type="ECO:0000256" key="7">
    <source>
        <dbReference type="ARBA" id="ARBA00022833"/>
    </source>
</evidence>
<feature type="region of interest" description="Disordered" evidence="10">
    <location>
        <begin position="1"/>
        <end position="22"/>
    </location>
</feature>
<evidence type="ECO:0000256" key="3">
    <source>
        <dbReference type="ARBA" id="ARBA00022670"/>
    </source>
</evidence>